<dbReference type="AlphaFoldDB" id="A0A432YWX4"/>
<feature type="transmembrane region" description="Helical" evidence="1">
    <location>
        <begin position="7"/>
        <end position="25"/>
    </location>
</feature>
<keyword evidence="1" id="KW-1133">Transmembrane helix</keyword>
<evidence type="ECO:0000313" key="3">
    <source>
        <dbReference type="Proteomes" id="UP000288361"/>
    </source>
</evidence>
<keyword evidence="1" id="KW-0472">Membrane</keyword>
<keyword evidence="1" id="KW-0812">Transmembrane</keyword>
<feature type="transmembrane region" description="Helical" evidence="1">
    <location>
        <begin position="37"/>
        <end position="61"/>
    </location>
</feature>
<evidence type="ECO:0000256" key="1">
    <source>
        <dbReference type="SAM" id="Phobius"/>
    </source>
</evidence>
<gene>
    <name evidence="2" type="ORF">CWI73_02940</name>
</gene>
<dbReference type="EMBL" id="PIQA01000001">
    <property type="protein sequence ID" value="RUO67830.1"/>
    <property type="molecule type" value="Genomic_DNA"/>
</dbReference>
<evidence type="ECO:0000313" key="2">
    <source>
        <dbReference type="EMBL" id="RUO67830.1"/>
    </source>
</evidence>
<feature type="transmembrane region" description="Helical" evidence="1">
    <location>
        <begin position="73"/>
        <end position="96"/>
    </location>
</feature>
<feature type="transmembrane region" description="Helical" evidence="1">
    <location>
        <begin position="108"/>
        <end position="124"/>
    </location>
</feature>
<accession>A0A432YWX4</accession>
<protein>
    <submittedName>
        <fullName evidence="2">Uncharacterized protein</fullName>
    </submittedName>
</protein>
<proteinExistence type="predicted"/>
<dbReference type="Proteomes" id="UP000288361">
    <property type="component" value="Unassembled WGS sequence"/>
</dbReference>
<organism evidence="2 3">
    <name type="scientific">Idiomarina piscisalsi</name>
    <dbReference type="NCBI Taxonomy" id="1096243"/>
    <lineage>
        <taxon>Bacteria</taxon>
        <taxon>Pseudomonadati</taxon>
        <taxon>Pseudomonadota</taxon>
        <taxon>Gammaproteobacteria</taxon>
        <taxon>Alteromonadales</taxon>
        <taxon>Idiomarinaceae</taxon>
        <taxon>Idiomarina</taxon>
    </lineage>
</organism>
<name>A0A432YWX4_9GAMM</name>
<reference evidence="2 3" key="1">
    <citation type="journal article" date="2011" name="Front. Microbiol.">
        <title>Genomic signatures of strain selection and enhancement in Bacillus atrophaeus var. globigii, a historical biowarfare simulant.</title>
        <authorList>
            <person name="Gibbons H.S."/>
            <person name="Broomall S.M."/>
            <person name="McNew L.A."/>
            <person name="Daligault H."/>
            <person name="Chapman C."/>
            <person name="Bruce D."/>
            <person name="Karavis M."/>
            <person name="Krepps M."/>
            <person name="McGregor P.A."/>
            <person name="Hong C."/>
            <person name="Park K.H."/>
            <person name="Akmal A."/>
            <person name="Feldman A."/>
            <person name="Lin J.S."/>
            <person name="Chang W.E."/>
            <person name="Higgs B.W."/>
            <person name="Demirev P."/>
            <person name="Lindquist J."/>
            <person name="Liem A."/>
            <person name="Fochler E."/>
            <person name="Read T.D."/>
            <person name="Tapia R."/>
            <person name="Johnson S."/>
            <person name="Bishop-Lilly K.A."/>
            <person name="Detter C."/>
            <person name="Han C."/>
            <person name="Sozhamannan S."/>
            <person name="Rosenzweig C.N."/>
            <person name="Skowronski E.W."/>
        </authorList>
    </citation>
    <scope>NUCLEOTIDE SEQUENCE [LARGE SCALE GENOMIC DNA]</scope>
    <source>
        <strain evidence="2 3">TPS4-2</strain>
    </source>
</reference>
<comment type="caution">
    <text evidence="2">The sequence shown here is derived from an EMBL/GenBank/DDBJ whole genome shotgun (WGS) entry which is preliminary data.</text>
</comment>
<sequence>MQVSGILTIPFIVIAYLNEFGLGHFPQPEEFSWLLGLVYFFVVVGFAFLVSEAIFIAIKVLEIIVCKIMPSQFYRVGAVFGFFAISFISFGLLGFYKTGPIEGVKDTWFIAVGTYGLFMIRLHIEARKTISGR</sequence>